<evidence type="ECO:0000313" key="1">
    <source>
        <dbReference type="EMBL" id="MFD0853578.1"/>
    </source>
</evidence>
<keyword evidence="2" id="KW-1185">Reference proteome</keyword>
<sequence length="165" mass="18366">MTITTDRTATAVKNPRELVSNGLFDRIVNRVRDEYTYVARFYAEAMVEQMLAFLAATAEYDPANPPEGVVLDDGEWNQLTPSKEIDPALHAFLDLTADYRAVCAKLTGGEFIDHVPVTNASITQGRSNALTVRAMRHFGWPVDDRFWEVGTSCCSDVCHGNLTHL</sequence>
<gene>
    <name evidence="1" type="ORF">ACFQ07_15180</name>
</gene>
<dbReference type="EMBL" id="JBHTIR010002286">
    <property type="protein sequence ID" value="MFD0853578.1"/>
    <property type="molecule type" value="Genomic_DNA"/>
</dbReference>
<organism evidence="1 2">
    <name type="scientific">Actinomadura adrarensis</name>
    <dbReference type="NCBI Taxonomy" id="1819600"/>
    <lineage>
        <taxon>Bacteria</taxon>
        <taxon>Bacillati</taxon>
        <taxon>Actinomycetota</taxon>
        <taxon>Actinomycetes</taxon>
        <taxon>Streptosporangiales</taxon>
        <taxon>Thermomonosporaceae</taxon>
        <taxon>Actinomadura</taxon>
    </lineage>
</organism>
<comment type="caution">
    <text evidence="1">The sequence shown here is derived from an EMBL/GenBank/DDBJ whole genome shotgun (WGS) entry which is preliminary data.</text>
</comment>
<dbReference type="Proteomes" id="UP001597083">
    <property type="component" value="Unassembled WGS sequence"/>
</dbReference>
<protein>
    <submittedName>
        <fullName evidence="1">Uncharacterized protein</fullName>
    </submittedName>
</protein>
<evidence type="ECO:0000313" key="2">
    <source>
        <dbReference type="Proteomes" id="UP001597083"/>
    </source>
</evidence>
<name>A0ABW3CIK4_9ACTN</name>
<reference evidence="2" key="1">
    <citation type="journal article" date="2019" name="Int. J. Syst. Evol. Microbiol.">
        <title>The Global Catalogue of Microorganisms (GCM) 10K type strain sequencing project: providing services to taxonomists for standard genome sequencing and annotation.</title>
        <authorList>
            <consortium name="The Broad Institute Genomics Platform"/>
            <consortium name="The Broad Institute Genome Sequencing Center for Infectious Disease"/>
            <person name="Wu L."/>
            <person name="Ma J."/>
        </authorList>
    </citation>
    <scope>NUCLEOTIDE SEQUENCE [LARGE SCALE GENOMIC DNA]</scope>
    <source>
        <strain evidence="2">JCM 31696</strain>
    </source>
</reference>
<accession>A0ABW3CIK4</accession>
<proteinExistence type="predicted"/>